<keyword evidence="2" id="KW-0677">Repeat</keyword>
<evidence type="ECO:0000256" key="6">
    <source>
        <dbReference type="SAM" id="MobiDB-lite"/>
    </source>
</evidence>
<dbReference type="OrthoDB" id="2687452at2759"/>
<feature type="compositionally biased region" description="Polar residues" evidence="6">
    <location>
        <begin position="14"/>
        <end position="31"/>
    </location>
</feature>
<dbReference type="AlphaFoldDB" id="A0A9P4K8F7"/>
<sequence>MESQDPPVSMFRDGSQSSPNLQSLSFNNPNVLPQGAEGPFPQFDSIPEDDYPGLIDGIAIGNSHSRGVQVHTKGSAPNKTLSPSWRIFEVREEDIVAHEKKNYAAVGSQRDKAKCSFQSCNYTYHSRREYHEHLKACHPDAYSCPQCGKFFPSLGDVGIHSSKTGHTSMACDYPDCSRIFSRLDTYQWHRKTHEEHSKRFPCKYWKKYRGSNGFKGKDHLTRHLRGSHHIGEEGARDPWYIIPKFCPHENSPEHRFGTFLEWYKNLPFKKPADYAKHMRTVQDPCTEPDCDRVGAKGYFRQADLRIHMKKAYDKIITF</sequence>
<organism evidence="8 9">
    <name type="scientific">Lojkania enalia</name>
    <dbReference type="NCBI Taxonomy" id="147567"/>
    <lineage>
        <taxon>Eukaryota</taxon>
        <taxon>Fungi</taxon>
        <taxon>Dikarya</taxon>
        <taxon>Ascomycota</taxon>
        <taxon>Pezizomycotina</taxon>
        <taxon>Dothideomycetes</taxon>
        <taxon>Pleosporomycetidae</taxon>
        <taxon>Pleosporales</taxon>
        <taxon>Pleosporales incertae sedis</taxon>
        <taxon>Lojkania</taxon>
    </lineage>
</organism>
<dbReference type="PROSITE" id="PS50157">
    <property type="entry name" value="ZINC_FINGER_C2H2_2"/>
    <property type="match status" value="2"/>
</dbReference>
<evidence type="ECO:0000256" key="1">
    <source>
        <dbReference type="ARBA" id="ARBA00022723"/>
    </source>
</evidence>
<dbReference type="GO" id="GO:0005634">
    <property type="term" value="C:nucleus"/>
    <property type="evidence" value="ECO:0007669"/>
    <property type="project" value="TreeGrafter"/>
</dbReference>
<dbReference type="InterPro" id="IPR036236">
    <property type="entry name" value="Znf_C2H2_sf"/>
</dbReference>
<dbReference type="GO" id="GO:0000977">
    <property type="term" value="F:RNA polymerase II transcription regulatory region sequence-specific DNA binding"/>
    <property type="evidence" value="ECO:0007669"/>
    <property type="project" value="TreeGrafter"/>
</dbReference>
<evidence type="ECO:0000259" key="7">
    <source>
        <dbReference type="PROSITE" id="PS50157"/>
    </source>
</evidence>
<evidence type="ECO:0000256" key="5">
    <source>
        <dbReference type="PROSITE-ProRule" id="PRU00042"/>
    </source>
</evidence>
<comment type="caution">
    <text evidence="8">The sequence shown here is derived from an EMBL/GenBank/DDBJ whole genome shotgun (WGS) entry which is preliminary data.</text>
</comment>
<proteinExistence type="predicted"/>
<dbReference type="Pfam" id="PF00096">
    <property type="entry name" value="zf-C2H2"/>
    <property type="match status" value="1"/>
</dbReference>
<feature type="domain" description="C2H2-type" evidence="7">
    <location>
        <begin position="169"/>
        <end position="198"/>
    </location>
</feature>
<reference evidence="9" key="1">
    <citation type="journal article" date="2020" name="Stud. Mycol.">
        <title>101 Dothideomycetes genomes: A test case for predicting lifestyles and emergence of pathogens.</title>
        <authorList>
            <person name="Haridas S."/>
            <person name="Albert R."/>
            <person name="Binder M."/>
            <person name="Bloem J."/>
            <person name="LaButti K."/>
            <person name="Salamov A."/>
            <person name="Andreopoulos B."/>
            <person name="Baker S."/>
            <person name="Barry K."/>
            <person name="Bills G."/>
            <person name="Bluhm B."/>
            <person name="Cannon C."/>
            <person name="Castanera R."/>
            <person name="Culley D."/>
            <person name="Daum C."/>
            <person name="Ezra D."/>
            <person name="Gonzalez J."/>
            <person name="Henrissat B."/>
            <person name="Kuo A."/>
            <person name="Liang C."/>
            <person name="Lipzen A."/>
            <person name="Lutzoni F."/>
            <person name="Magnuson J."/>
            <person name="Mondo S."/>
            <person name="Nolan M."/>
            <person name="Ohm R."/>
            <person name="Pangilinan J."/>
            <person name="Park H.-J."/>
            <person name="Ramirez L."/>
            <person name="Alfaro M."/>
            <person name="Sun H."/>
            <person name="Tritt A."/>
            <person name="Yoshinaga Y."/>
            <person name="Zwiers L.-H."/>
            <person name="Turgeon B."/>
            <person name="Goodwin S."/>
            <person name="Spatafora J."/>
            <person name="Crous P."/>
            <person name="Grigoriev I."/>
        </authorList>
    </citation>
    <scope>NUCLEOTIDE SEQUENCE [LARGE SCALE GENOMIC DNA]</scope>
    <source>
        <strain evidence="9">CBS 304.66</strain>
    </source>
</reference>
<keyword evidence="4" id="KW-0862">Zinc</keyword>
<dbReference type="Proteomes" id="UP000800093">
    <property type="component" value="Unassembled WGS sequence"/>
</dbReference>
<dbReference type="SMART" id="SM00355">
    <property type="entry name" value="ZnF_C2H2"/>
    <property type="match status" value="4"/>
</dbReference>
<dbReference type="PROSITE" id="PS00028">
    <property type="entry name" value="ZINC_FINGER_C2H2_1"/>
    <property type="match status" value="2"/>
</dbReference>
<keyword evidence="3 5" id="KW-0863">Zinc-finger</keyword>
<keyword evidence="9" id="KW-1185">Reference proteome</keyword>
<dbReference type="SUPFAM" id="SSF57667">
    <property type="entry name" value="beta-beta-alpha zinc fingers"/>
    <property type="match status" value="1"/>
</dbReference>
<dbReference type="PANTHER" id="PTHR24409">
    <property type="entry name" value="ZINC FINGER PROTEIN 142"/>
    <property type="match status" value="1"/>
</dbReference>
<feature type="region of interest" description="Disordered" evidence="6">
    <location>
        <begin position="1"/>
        <end position="47"/>
    </location>
</feature>
<keyword evidence="1" id="KW-0479">Metal-binding</keyword>
<accession>A0A9P4K8F7</accession>
<evidence type="ECO:0000256" key="4">
    <source>
        <dbReference type="ARBA" id="ARBA00022833"/>
    </source>
</evidence>
<protein>
    <recommendedName>
        <fullName evidence="7">C2H2-type domain-containing protein</fullName>
    </recommendedName>
</protein>
<evidence type="ECO:0000313" key="8">
    <source>
        <dbReference type="EMBL" id="KAF2262968.1"/>
    </source>
</evidence>
<dbReference type="PANTHER" id="PTHR24409:SF295">
    <property type="entry name" value="AZ2-RELATED"/>
    <property type="match status" value="1"/>
</dbReference>
<feature type="domain" description="C2H2-type" evidence="7">
    <location>
        <begin position="142"/>
        <end position="167"/>
    </location>
</feature>
<evidence type="ECO:0000256" key="2">
    <source>
        <dbReference type="ARBA" id="ARBA00022737"/>
    </source>
</evidence>
<dbReference type="InterPro" id="IPR013087">
    <property type="entry name" value="Znf_C2H2_type"/>
</dbReference>
<evidence type="ECO:0000256" key="3">
    <source>
        <dbReference type="ARBA" id="ARBA00022771"/>
    </source>
</evidence>
<dbReference type="GO" id="GO:0000981">
    <property type="term" value="F:DNA-binding transcription factor activity, RNA polymerase II-specific"/>
    <property type="evidence" value="ECO:0007669"/>
    <property type="project" value="TreeGrafter"/>
</dbReference>
<evidence type="ECO:0000313" key="9">
    <source>
        <dbReference type="Proteomes" id="UP000800093"/>
    </source>
</evidence>
<dbReference type="Gene3D" id="3.30.160.60">
    <property type="entry name" value="Classic Zinc Finger"/>
    <property type="match status" value="2"/>
</dbReference>
<gene>
    <name evidence="8" type="ORF">CC78DRAFT_293360</name>
</gene>
<name>A0A9P4K8F7_9PLEO</name>
<dbReference type="EMBL" id="ML986633">
    <property type="protein sequence ID" value="KAF2262968.1"/>
    <property type="molecule type" value="Genomic_DNA"/>
</dbReference>
<dbReference type="GO" id="GO:0008270">
    <property type="term" value="F:zinc ion binding"/>
    <property type="evidence" value="ECO:0007669"/>
    <property type="project" value="UniProtKB-KW"/>
</dbReference>